<evidence type="ECO:0000256" key="1">
    <source>
        <dbReference type="ARBA" id="ARBA00022441"/>
    </source>
</evidence>
<evidence type="ECO:0008006" key="6">
    <source>
        <dbReference type="Google" id="ProtNLM"/>
    </source>
</evidence>
<organism evidence="4 5">
    <name type="scientific">Pygocentrus nattereri</name>
    <name type="common">Red-bellied piranha</name>
    <dbReference type="NCBI Taxonomy" id="42514"/>
    <lineage>
        <taxon>Eukaryota</taxon>
        <taxon>Metazoa</taxon>
        <taxon>Chordata</taxon>
        <taxon>Craniata</taxon>
        <taxon>Vertebrata</taxon>
        <taxon>Euteleostomi</taxon>
        <taxon>Actinopterygii</taxon>
        <taxon>Neopterygii</taxon>
        <taxon>Teleostei</taxon>
        <taxon>Ostariophysi</taxon>
        <taxon>Characiformes</taxon>
        <taxon>Characoidei</taxon>
        <taxon>Pygocentrus</taxon>
    </lineage>
</organism>
<sequence>MDEFGVYAVFGPREEAPRRIVDASRPGKSTVAVKPGVQQIVLFTRGRWDKCTSVTVELSDENNVLILLGKLTPFNKCFSWELWEDGAWSNGATLTVQLEGVKSEPDAALTISRKEYTPECNSADLVPQGGVGKRKRSRGEEEEEDKAKGQENICPNASEKATPHRRGRNSLRAGQTRLFPRKEEQSTTHTSQNPRTKAKQSKTPTQTAAVDSPSGRWGQTLCQIDPQTAILIGGQGARMQFCKDPIWKLCTEDLSWVPAETLAEGPTPEARIGHTATYDPESKRIFVFGGSKHKKWFNDVHILDTQSWRWTMVEAQGKVPPLAYHSCTLFRGELFVFGGVFPRPHPEPDGCSDSLYIFNPEMAIWYQPIVNGDKPAPRSGHSACVMQGKIFFFGGWDTPVCFNDMFLLDLCLMEFSAVQTNGSAPSPRSWHGCAVLSDSCFLVHGGYNGNDALSDTFIFNTDTSCWTSLTLPQLTSVPRAGHSIITMATACTKDSSDEQDEFSESSSQTMLIFGGGDNEGSFFSDLITMPVKDVCE</sequence>
<evidence type="ECO:0000313" key="4">
    <source>
        <dbReference type="Ensembl" id="ENSPNAP00000013766.1"/>
    </source>
</evidence>
<dbReference type="InterPro" id="IPR015915">
    <property type="entry name" value="Kelch-typ_b-propeller"/>
</dbReference>
<feature type="compositionally biased region" description="Polar residues" evidence="3">
    <location>
        <begin position="187"/>
        <end position="209"/>
    </location>
</feature>
<dbReference type="CTD" id="323406"/>
<evidence type="ECO:0000313" key="5">
    <source>
        <dbReference type="Proteomes" id="UP001501920"/>
    </source>
</evidence>
<dbReference type="SMART" id="SM00612">
    <property type="entry name" value="Kelch"/>
    <property type="match status" value="4"/>
</dbReference>
<dbReference type="STRING" id="42514.ENSPNAP00000013766"/>
<dbReference type="GeneID" id="108434626"/>
<dbReference type="InterPro" id="IPR006652">
    <property type="entry name" value="Kelch_1"/>
</dbReference>
<dbReference type="SUPFAM" id="SSF117281">
    <property type="entry name" value="Kelch motif"/>
    <property type="match status" value="1"/>
</dbReference>
<keyword evidence="1" id="KW-0880">Kelch repeat</keyword>
<dbReference type="OrthoDB" id="10250130at2759"/>
<keyword evidence="2" id="KW-0677">Repeat</keyword>
<feature type="region of interest" description="Disordered" evidence="3">
    <location>
        <begin position="112"/>
        <end position="214"/>
    </location>
</feature>
<keyword evidence="5" id="KW-1185">Reference proteome</keyword>
<name>A0A3B4CSP4_PYGNA</name>
<reference evidence="4" key="3">
    <citation type="submission" date="2025-09" db="UniProtKB">
        <authorList>
            <consortium name="Ensembl"/>
        </authorList>
    </citation>
    <scope>IDENTIFICATION</scope>
</reference>
<dbReference type="Ensembl" id="ENSPNAT00000021456.2">
    <property type="protein sequence ID" value="ENSPNAP00000013766.1"/>
    <property type="gene ID" value="ENSPNAG00000019645.2"/>
</dbReference>
<dbReference type="Gene3D" id="2.120.10.80">
    <property type="entry name" value="Kelch-type beta propeller"/>
    <property type="match status" value="2"/>
</dbReference>
<dbReference type="GeneTree" id="ENSGT00940000166766"/>
<evidence type="ECO:0000256" key="3">
    <source>
        <dbReference type="SAM" id="MobiDB-lite"/>
    </source>
</evidence>
<dbReference type="Pfam" id="PF13415">
    <property type="entry name" value="Beta-prop_FBX42"/>
    <property type="match status" value="1"/>
</dbReference>
<reference evidence="4" key="2">
    <citation type="submission" date="2025-08" db="UniProtKB">
        <authorList>
            <consortium name="Ensembl"/>
        </authorList>
    </citation>
    <scope>IDENTIFICATION</scope>
</reference>
<dbReference type="PANTHER" id="PTHR46093">
    <property type="entry name" value="ACYL-COA-BINDING DOMAIN-CONTAINING PROTEIN 5"/>
    <property type="match status" value="1"/>
</dbReference>
<dbReference type="RefSeq" id="XP_017565379.1">
    <property type="nucleotide sequence ID" value="XM_017709890.2"/>
</dbReference>
<dbReference type="Proteomes" id="UP001501920">
    <property type="component" value="Chromosome 2"/>
</dbReference>
<accession>A0A3B4CSP4</accession>
<protein>
    <recommendedName>
        <fullName evidence="6">Kelch repeat-containing protein</fullName>
    </recommendedName>
</protein>
<evidence type="ECO:0000256" key="2">
    <source>
        <dbReference type="ARBA" id="ARBA00022737"/>
    </source>
</evidence>
<reference evidence="4 5" key="1">
    <citation type="submission" date="2020-10" db="EMBL/GenBank/DDBJ databases">
        <title>Pygocentrus nattereri (red-bellied piranha) genome, fPygNat1, primary haplotype.</title>
        <authorList>
            <person name="Myers G."/>
            <person name="Meyer A."/>
            <person name="Karagic N."/>
            <person name="Pippel M."/>
            <person name="Winkler S."/>
            <person name="Tracey A."/>
            <person name="Wood J."/>
            <person name="Formenti G."/>
            <person name="Howe K."/>
            <person name="Fedrigo O."/>
            <person name="Jarvis E.D."/>
        </authorList>
    </citation>
    <scope>NUCLEOTIDE SEQUENCE [LARGE SCALE GENOMIC DNA]</scope>
</reference>
<dbReference type="PANTHER" id="PTHR46093:SF19">
    <property type="entry name" value="RAB9 EFFECTOR PROTEIN WITH KELCH MOTIFS-LIKE"/>
    <property type="match status" value="1"/>
</dbReference>
<proteinExistence type="predicted"/>
<dbReference type="AlphaFoldDB" id="A0A3B4CSP4"/>